<sequence length="213" mass="24665">TDYQLFGPHETIEAAKDTFQLIYKERFNVEWTDRETAVYDRYTYRTKTYEIFEEVEEIEEIVNETEAAAIIAREPCVTNTTAQTETTTTTIDEEVILQDVTKTTTTGPKLDILVDLQTFEGFWEWQENLFSCINVNPEQAEKLAKDNGLGFRIVATALSIVFFEKKLAEEKDTWELIVEKAKTWMEEQIGQEETLEVLQKAVRLIVLDQAQEG</sequence>
<reference evidence="1" key="1">
    <citation type="journal article" date="2020" name="Fungal Divers.">
        <title>Resolving the Mortierellaceae phylogeny through synthesis of multi-gene phylogenetics and phylogenomics.</title>
        <authorList>
            <person name="Vandepol N."/>
            <person name="Liber J."/>
            <person name="Desiro A."/>
            <person name="Na H."/>
            <person name="Kennedy M."/>
            <person name="Barry K."/>
            <person name="Grigoriev I.V."/>
            <person name="Miller A.N."/>
            <person name="O'Donnell K."/>
            <person name="Stajich J.E."/>
            <person name="Bonito G."/>
        </authorList>
    </citation>
    <scope>NUCLEOTIDE SEQUENCE</scope>
    <source>
        <strain evidence="1">NRRL 2769</strain>
    </source>
</reference>
<organism evidence="1 2">
    <name type="scientific">Entomortierella chlamydospora</name>
    <dbReference type="NCBI Taxonomy" id="101097"/>
    <lineage>
        <taxon>Eukaryota</taxon>
        <taxon>Fungi</taxon>
        <taxon>Fungi incertae sedis</taxon>
        <taxon>Mucoromycota</taxon>
        <taxon>Mortierellomycotina</taxon>
        <taxon>Mortierellomycetes</taxon>
        <taxon>Mortierellales</taxon>
        <taxon>Mortierellaceae</taxon>
        <taxon>Entomortierella</taxon>
    </lineage>
</organism>
<comment type="caution">
    <text evidence="1">The sequence shown here is derived from an EMBL/GenBank/DDBJ whole genome shotgun (WGS) entry which is preliminary data.</text>
</comment>
<feature type="non-terminal residue" evidence="1">
    <location>
        <position position="1"/>
    </location>
</feature>
<name>A0A9P6MTE7_9FUNG</name>
<protein>
    <submittedName>
        <fullName evidence="1">Uncharacterized protein</fullName>
    </submittedName>
</protein>
<gene>
    <name evidence="1" type="ORF">BGZ80_000209</name>
</gene>
<evidence type="ECO:0000313" key="1">
    <source>
        <dbReference type="EMBL" id="KAG0012095.1"/>
    </source>
</evidence>
<dbReference type="Proteomes" id="UP000703661">
    <property type="component" value="Unassembled WGS sequence"/>
</dbReference>
<accession>A0A9P6MTE7</accession>
<proteinExistence type="predicted"/>
<keyword evidence="2" id="KW-1185">Reference proteome</keyword>
<dbReference type="EMBL" id="JAAAID010001036">
    <property type="protein sequence ID" value="KAG0012095.1"/>
    <property type="molecule type" value="Genomic_DNA"/>
</dbReference>
<evidence type="ECO:0000313" key="2">
    <source>
        <dbReference type="Proteomes" id="UP000703661"/>
    </source>
</evidence>
<dbReference type="AlphaFoldDB" id="A0A9P6MTE7"/>